<comment type="pathway">
    <text evidence="1 7">Amino-acid biosynthesis; L-proline biosynthesis; L-glutamate 5-semialdehyde from L-glutamate: step 2/2.</text>
</comment>
<dbReference type="InterPro" id="IPR016163">
    <property type="entry name" value="Ald_DH_C"/>
</dbReference>
<dbReference type="Gene3D" id="3.40.309.10">
    <property type="entry name" value="Aldehyde Dehydrogenase, Chain A, domain 2"/>
    <property type="match status" value="1"/>
</dbReference>
<accession>A0A9D1R7D0</accession>
<comment type="subcellular location">
    <subcellularLocation>
        <location evidence="7">Cytoplasm</location>
    </subcellularLocation>
</comment>
<evidence type="ECO:0000256" key="2">
    <source>
        <dbReference type="ARBA" id="ARBA00022605"/>
    </source>
</evidence>
<dbReference type="InterPro" id="IPR020593">
    <property type="entry name" value="G-glutamylP_reductase_CS"/>
</dbReference>
<dbReference type="NCBIfam" id="TIGR00407">
    <property type="entry name" value="proA"/>
    <property type="match status" value="1"/>
</dbReference>
<organism evidence="9 10">
    <name type="scientific">Candidatus Acetatifactor stercoripullorum</name>
    <dbReference type="NCBI Taxonomy" id="2838414"/>
    <lineage>
        <taxon>Bacteria</taxon>
        <taxon>Bacillati</taxon>
        <taxon>Bacillota</taxon>
        <taxon>Clostridia</taxon>
        <taxon>Lachnospirales</taxon>
        <taxon>Lachnospiraceae</taxon>
        <taxon>Acetatifactor</taxon>
    </lineage>
</organism>
<dbReference type="EMBL" id="DXGH01000071">
    <property type="protein sequence ID" value="HIW82397.1"/>
    <property type="molecule type" value="Genomic_DNA"/>
</dbReference>
<protein>
    <recommendedName>
        <fullName evidence="7">Gamma-glutamyl phosphate reductase</fullName>
        <shortName evidence="7">GPR</shortName>
        <ecNumber evidence="7">1.2.1.41</ecNumber>
    </recommendedName>
    <alternativeName>
        <fullName evidence="7">Glutamate-5-semialdehyde dehydrogenase</fullName>
    </alternativeName>
    <alternativeName>
        <fullName evidence="7">Glutamyl-gamma-semialdehyde dehydrogenase</fullName>
        <shortName evidence="7">GSA dehydrogenase</shortName>
    </alternativeName>
</protein>
<sequence length="449" mass="48945">MLLEAGFLIKRFASERCPAQGHCVKKSSAEMRNSMTDLQAMGERAVSAKYALQKVSAQERDTTLREAAKLLSSQAPKILDANEEDIRAAQESGMHPGMIDRLRLTKERIEAMAEGLCQIAELPHCVGEIMERFERPNGLVIEKKRVPLGVIGIIYESRPNVTADAFGLCFKTGNAVILKGGSDALRSNIAIVEILRSALEQTGMPADALQLIESTDRAAAAALMKMNGYVDVLIPRGGAGLIRSVVENSTVPVIETGTGNCHVYVDKDADLDMAVRIVVNAKTQRIGVCNACESLVIHRDIEAAFLPRLAEALSPSRVELRGDQAVREILPDCTPASEEDYGTEYLDYILSLKTVDSVEEAIAHINKYNTKHSDCIVTQNKETGEKFLGEVDAACVYVNASTRFTDGFEFGFGAEIGISTQKLHARGPMGLRELTSYKYVIHGNGQIRG</sequence>
<dbReference type="InterPro" id="IPR012134">
    <property type="entry name" value="Glu-5-SA_DH"/>
</dbReference>
<dbReference type="NCBIfam" id="NF001221">
    <property type="entry name" value="PRK00197.1"/>
    <property type="match status" value="1"/>
</dbReference>
<feature type="domain" description="Aldehyde dehydrogenase" evidence="8">
    <location>
        <begin position="349"/>
        <end position="411"/>
    </location>
</feature>
<comment type="similarity">
    <text evidence="7">Belongs to the gamma-glutamyl phosphate reductase family.</text>
</comment>
<dbReference type="FunFam" id="3.40.309.10:FF:000006">
    <property type="entry name" value="Gamma-glutamyl phosphate reductase"/>
    <property type="match status" value="1"/>
</dbReference>
<dbReference type="SUPFAM" id="SSF53720">
    <property type="entry name" value="ALDH-like"/>
    <property type="match status" value="1"/>
</dbReference>
<dbReference type="GO" id="GO:0055129">
    <property type="term" value="P:L-proline biosynthetic process"/>
    <property type="evidence" value="ECO:0007669"/>
    <property type="project" value="UniProtKB-UniRule"/>
</dbReference>
<comment type="catalytic activity">
    <reaction evidence="6 7">
        <text>L-glutamate 5-semialdehyde + phosphate + NADP(+) = L-glutamyl 5-phosphate + NADPH + H(+)</text>
        <dbReference type="Rhea" id="RHEA:19541"/>
        <dbReference type="ChEBI" id="CHEBI:15378"/>
        <dbReference type="ChEBI" id="CHEBI:43474"/>
        <dbReference type="ChEBI" id="CHEBI:57783"/>
        <dbReference type="ChEBI" id="CHEBI:58066"/>
        <dbReference type="ChEBI" id="CHEBI:58274"/>
        <dbReference type="ChEBI" id="CHEBI:58349"/>
        <dbReference type="EC" id="1.2.1.41"/>
    </reaction>
</comment>
<dbReference type="InterPro" id="IPR016161">
    <property type="entry name" value="Ald_DH/histidinol_DH"/>
</dbReference>
<dbReference type="PIRSF" id="PIRSF000151">
    <property type="entry name" value="GPR"/>
    <property type="match status" value="1"/>
</dbReference>
<keyword evidence="3 7" id="KW-0641">Proline biosynthesis</keyword>
<dbReference type="InterPro" id="IPR016162">
    <property type="entry name" value="Ald_DH_N"/>
</dbReference>
<dbReference type="Gene3D" id="3.40.605.10">
    <property type="entry name" value="Aldehyde Dehydrogenase, Chain A, domain 1"/>
    <property type="match status" value="1"/>
</dbReference>
<evidence type="ECO:0000313" key="10">
    <source>
        <dbReference type="Proteomes" id="UP000824265"/>
    </source>
</evidence>
<dbReference type="GO" id="GO:0005737">
    <property type="term" value="C:cytoplasm"/>
    <property type="evidence" value="ECO:0007669"/>
    <property type="project" value="UniProtKB-SubCell"/>
</dbReference>
<evidence type="ECO:0000256" key="7">
    <source>
        <dbReference type="HAMAP-Rule" id="MF_00412"/>
    </source>
</evidence>
<keyword evidence="7" id="KW-0963">Cytoplasm</keyword>
<evidence type="ECO:0000256" key="3">
    <source>
        <dbReference type="ARBA" id="ARBA00022650"/>
    </source>
</evidence>
<dbReference type="GO" id="GO:0004350">
    <property type="term" value="F:glutamate-5-semialdehyde dehydrogenase activity"/>
    <property type="evidence" value="ECO:0007669"/>
    <property type="project" value="UniProtKB-UniRule"/>
</dbReference>
<dbReference type="GO" id="GO:0050661">
    <property type="term" value="F:NADP binding"/>
    <property type="evidence" value="ECO:0007669"/>
    <property type="project" value="InterPro"/>
</dbReference>
<keyword evidence="5 7" id="KW-0560">Oxidoreductase</keyword>
<dbReference type="Proteomes" id="UP000824265">
    <property type="component" value="Unassembled WGS sequence"/>
</dbReference>
<evidence type="ECO:0000256" key="6">
    <source>
        <dbReference type="ARBA" id="ARBA00049024"/>
    </source>
</evidence>
<feature type="domain" description="Aldehyde dehydrogenase" evidence="8">
    <location>
        <begin position="17"/>
        <end position="319"/>
    </location>
</feature>
<evidence type="ECO:0000259" key="8">
    <source>
        <dbReference type="Pfam" id="PF00171"/>
    </source>
</evidence>
<evidence type="ECO:0000313" key="9">
    <source>
        <dbReference type="EMBL" id="HIW82397.1"/>
    </source>
</evidence>
<dbReference type="PANTHER" id="PTHR11063:SF8">
    <property type="entry name" value="DELTA-1-PYRROLINE-5-CARBOXYLATE SYNTHASE"/>
    <property type="match status" value="1"/>
</dbReference>
<dbReference type="PANTHER" id="PTHR11063">
    <property type="entry name" value="GLUTAMATE SEMIALDEHYDE DEHYDROGENASE"/>
    <property type="match status" value="1"/>
</dbReference>
<evidence type="ECO:0000256" key="1">
    <source>
        <dbReference type="ARBA" id="ARBA00004985"/>
    </source>
</evidence>
<keyword evidence="4 7" id="KW-0521">NADP</keyword>
<dbReference type="HAMAP" id="MF_00412">
    <property type="entry name" value="ProA"/>
    <property type="match status" value="1"/>
</dbReference>
<evidence type="ECO:0000256" key="4">
    <source>
        <dbReference type="ARBA" id="ARBA00022857"/>
    </source>
</evidence>
<dbReference type="AlphaFoldDB" id="A0A9D1R7D0"/>
<comment type="function">
    <text evidence="7">Catalyzes the NADPH-dependent reduction of L-glutamate 5-phosphate into L-glutamate 5-semialdehyde and phosphate. The product spontaneously undergoes cyclization to form 1-pyrroline-5-carboxylate.</text>
</comment>
<proteinExistence type="inferred from homology"/>
<name>A0A9D1R7D0_9FIRM</name>
<evidence type="ECO:0000256" key="5">
    <source>
        <dbReference type="ARBA" id="ARBA00023002"/>
    </source>
</evidence>
<dbReference type="CDD" id="cd07079">
    <property type="entry name" value="ALDH_F18-19_ProA-GPR"/>
    <property type="match status" value="1"/>
</dbReference>
<dbReference type="PROSITE" id="PS01223">
    <property type="entry name" value="PROA"/>
    <property type="match status" value="1"/>
</dbReference>
<dbReference type="InterPro" id="IPR000965">
    <property type="entry name" value="GPR_dom"/>
</dbReference>
<keyword evidence="2 7" id="KW-0028">Amino-acid biosynthesis</keyword>
<dbReference type="EC" id="1.2.1.41" evidence="7"/>
<gene>
    <name evidence="7" type="primary">proA</name>
    <name evidence="9" type="ORF">H9742_12915</name>
</gene>
<comment type="caution">
    <text evidence="9">The sequence shown here is derived from an EMBL/GenBank/DDBJ whole genome shotgun (WGS) entry which is preliminary data.</text>
</comment>
<dbReference type="InterPro" id="IPR015590">
    <property type="entry name" value="Aldehyde_DH_dom"/>
</dbReference>
<reference evidence="9" key="1">
    <citation type="journal article" date="2021" name="PeerJ">
        <title>Extensive microbial diversity within the chicken gut microbiome revealed by metagenomics and culture.</title>
        <authorList>
            <person name="Gilroy R."/>
            <person name="Ravi A."/>
            <person name="Getino M."/>
            <person name="Pursley I."/>
            <person name="Horton D.L."/>
            <person name="Alikhan N.F."/>
            <person name="Baker D."/>
            <person name="Gharbi K."/>
            <person name="Hall N."/>
            <person name="Watson M."/>
            <person name="Adriaenssens E.M."/>
            <person name="Foster-Nyarko E."/>
            <person name="Jarju S."/>
            <person name="Secka A."/>
            <person name="Antonio M."/>
            <person name="Oren A."/>
            <person name="Chaudhuri R.R."/>
            <person name="La Ragione R."/>
            <person name="Hildebrand F."/>
            <person name="Pallen M.J."/>
        </authorList>
    </citation>
    <scope>NUCLEOTIDE SEQUENCE</scope>
    <source>
        <strain evidence="9">CHK195-6426</strain>
    </source>
</reference>
<reference evidence="9" key="2">
    <citation type="submission" date="2021-04" db="EMBL/GenBank/DDBJ databases">
        <authorList>
            <person name="Gilroy R."/>
        </authorList>
    </citation>
    <scope>NUCLEOTIDE SEQUENCE</scope>
    <source>
        <strain evidence="9">CHK195-6426</strain>
    </source>
</reference>
<dbReference type="Pfam" id="PF00171">
    <property type="entry name" value="Aldedh"/>
    <property type="match status" value="2"/>
</dbReference>